<sequence length="377" mass="42988">MYPRANCHVSGGKVCLSGSKAGGGSDGNLFEVKKGPISGFINHNFVNQLDLILPLEVYSQIKDAPILNDIFTHYRVRTKLCNLLNKQLLDVIGAGKIIKLITINKNSETSDIFISIIDNKLCLSLDKDNSERTGLKFTKSIFKKNNRYNYIFDFKTIGLNVNNNDFLKILRFLQLVNINDAGDYEFLFYITEKNGNPYNLTENELLQFKDYFETILPINYKASAATNLNSILIPSLEINNNDLKPDPEWCLETMEFLTYLSIGGSQLYSMDKTDPFISNFKKTIDFSSETTSTDIIKITFKNGLIHSAFISLQIISLINNLKISNWYSIINYGLLNTNYSWNLSEHLFHENGENHSIFLQNKDDYIQWQVTGGLDTH</sequence>
<organism evidence="1 2">
    <name type="scientific">Pachysolen tannophilus NRRL Y-2460</name>
    <dbReference type="NCBI Taxonomy" id="669874"/>
    <lineage>
        <taxon>Eukaryota</taxon>
        <taxon>Fungi</taxon>
        <taxon>Dikarya</taxon>
        <taxon>Ascomycota</taxon>
        <taxon>Saccharomycotina</taxon>
        <taxon>Pichiomycetes</taxon>
        <taxon>Pachysolenaceae</taxon>
        <taxon>Pachysolen</taxon>
    </lineage>
</organism>
<accession>A0A1E4TU64</accession>
<gene>
    <name evidence="1" type="ORF">PACTADRAFT_33848</name>
</gene>
<dbReference type="PANTHER" id="PTHR15396:SF1">
    <property type="entry name" value="RIBONUCLEASE P PROTEIN SUBUNIT P40"/>
    <property type="match status" value="1"/>
</dbReference>
<protein>
    <submittedName>
        <fullName evidence="1">Uncharacterized protein</fullName>
    </submittedName>
</protein>
<evidence type="ECO:0000313" key="1">
    <source>
        <dbReference type="EMBL" id="ODV95270.1"/>
    </source>
</evidence>
<dbReference type="OrthoDB" id="63112at2759"/>
<dbReference type="Pfam" id="PF08584">
    <property type="entry name" value="Ribonuc_P_40"/>
    <property type="match status" value="1"/>
</dbReference>
<dbReference type="GO" id="GO:0030681">
    <property type="term" value="C:multimeric ribonuclease P complex"/>
    <property type="evidence" value="ECO:0007669"/>
    <property type="project" value="TreeGrafter"/>
</dbReference>
<dbReference type="GO" id="GO:0004526">
    <property type="term" value="F:ribonuclease P activity"/>
    <property type="evidence" value="ECO:0007669"/>
    <property type="project" value="TreeGrafter"/>
</dbReference>
<evidence type="ECO:0000313" key="2">
    <source>
        <dbReference type="Proteomes" id="UP000094236"/>
    </source>
</evidence>
<dbReference type="GO" id="GO:0000171">
    <property type="term" value="F:ribonuclease MRP activity"/>
    <property type="evidence" value="ECO:0007669"/>
    <property type="project" value="TreeGrafter"/>
</dbReference>
<reference evidence="2" key="1">
    <citation type="submission" date="2016-05" db="EMBL/GenBank/DDBJ databases">
        <title>Comparative genomics of biotechnologically important yeasts.</title>
        <authorList>
            <consortium name="DOE Joint Genome Institute"/>
            <person name="Riley R."/>
            <person name="Haridas S."/>
            <person name="Wolfe K.H."/>
            <person name="Lopes M.R."/>
            <person name="Hittinger C.T."/>
            <person name="Goker M."/>
            <person name="Salamov A."/>
            <person name="Wisecaver J."/>
            <person name="Long T.M."/>
            <person name="Aerts A.L."/>
            <person name="Barry K."/>
            <person name="Choi C."/>
            <person name="Clum A."/>
            <person name="Coughlan A.Y."/>
            <person name="Deshpande S."/>
            <person name="Douglass A.P."/>
            <person name="Hanson S.J."/>
            <person name="Klenk H.-P."/>
            <person name="Labutti K."/>
            <person name="Lapidus A."/>
            <person name="Lindquist E."/>
            <person name="Lipzen A."/>
            <person name="Meier-Kolthoff J.P."/>
            <person name="Ohm R.A."/>
            <person name="Otillar R.P."/>
            <person name="Pangilinan J."/>
            <person name="Peng Y."/>
            <person name="Rokas A."/>
            <person name="Rosa C.A."/>
            <person name="Scheuner C."/>
            <person name="Sibirny A.A."/>
            <person name="Slot J.C."/>
            <person name="Stielow J.B."/>
            <person name="Sun H."/>
            <person name="Kurtzman C.P."/>
            <person name="Blackwell M."/>
            <person name="Grigoriev I.V."/>
            <person name="Jeffries T.W."/>
        </authorList>
    </citation>
    <scope>NUCLEOTIDE SEQUENCE [LARGE SCALE GENOMIC DNA]</scope>
    <source>
        <strain evidence="2">NRRL Y-2460</strain>
    </source>
</reference>
<name>A0A1E4TU64_PACTA</name>
<keyword evidence="2" id="KW-1185">Reference proteome</keyword>
<dbReference type="PANTHER" id="PTHR15396">
    <property type="entry name" value="RIBONUCLEASE P PROTEIN SUBUNIT P40"/>
    <property type="match status" value="1"/>
</dbReference>
<dbReference type="STRING" id="669874.A0A1E4TU64"/>
<proteinExistence type="predicted"/>
<dbReference type="GO" id="GO:0000447">
    <property type="term" value="P:endonucleolytic cleavage in ITS1 to separate SSU-rRNA from 5.8S rRNA and LSU-rRNA from tricistronic rRNA transcript (SSU-rRNA, 5.8S rRNA, LSU-rRNA)"/>
    <property type="evidence" value="ECO:0007669"/>
    <property type="project" value="TreeGrafter"/>
</dbReference>
<dbReference type="Proteomes" id="UP000094236">
    <property type="component" value="Unassembled WGS sequence"/>
</dbReference>
<dbReference type="InterPro" id="IPR013893">
    <property type="entry name" value="RNase_P_Rpp40"/>
</dbReference>
<dbReference type="EMBL" id="KV454014">
    <property type="protein sequence ID" value="ODV95270.1"/>
    <property type="molecule type" value="Genomic_DNA"/>
</dbReference>
<dbReference type="GO" id="GO:0001682">
    <property type="term" value="P:tRNA 5'-leader removal"/>
    <property type="evidence" value="ECO:0007669"/>
    <property type="project" value="InterPro"/>
</dbReference>
<dbReference type="AlphaFoldDB" id="A0A1E4TU64"/>
<dbReference type="GO" id="GO:0000172">
    <property type="term" value="C:ribonuclease MRP complex"/>
    <property type="evidence" value="ECO:0007669"/>
    <property type="project" value="TreeGrafter"/>
</dbReference>